<protein>
    <submittedName>
        <fullName evidence="5">PP2C family protein-serine/threonine phosphatase</fullName>
        <ecNumber evidence="5">3.1.3.16</ecNumber>
    </submittedName>
</protein>
<evidence type="ECO:0000259" key="4">
    <source>
        <dbReference type="SMART" id="SM00331"/>
    </source>
</evidence>
<dbReference type="Gene3D" id="3.60.40.10">
    <property type="entry name" value="PPM-type phosphatase domain"/>
    <property type="match status" value="1"/>
</dbReference>
<dbReference type="EC" id="3.1.3.16" evidence="5"/>
<dbReference type="KEGG" id="kcm:ABWK59_23730"/>
<keyword evidence="3" id="KW-1133">Transmembrane helix</keyword>
<dbReference type="EMBL" id="CP159872">
    <property type="protein sequence ID" value="XCM81693.1"/>
    <property type="molecule type" value="Genomic_DNA"/>
</dbReference>
<feature type="compositionally biased region" description="Low complexity" evidence="2">
    <location>
        <begin position="409"/>
        <end position="422"/>
    </location>
</feature>
<dbReference type="AlphaFoldDB" id="A0AAU8JZ97"/>
<dbReference type="Pfam" id="PF07228">
    <property type="entry name" value="SpoIIE"/>
    <property type="match status" value="1"/>
</dbReference>
<keyword evidence="3" id="KW-0472">Membrane</keyword>
<accession>A0AAU8JZ97</accession>
<evidence type="ECO:0000313" key="5">
    <source>
        <dbReference type="EMBL" id="XCM81693.1"/>
    </source>
</evidence>
<dbReference type="SMART" id="SM00331">
    <property type="entry name" value="PP2C_SIG"/>
    <property type="match status" value="1"/>
</dbReference>
<organism evidence="5">
    <name type="scientific">Kitasatospora camelliae</name>
    <dbReference type="NCBI Taxonomy" id="3156397"/>
    <lineage>
        <taxon>Bacteria</taxon>
        <taxon>Bacillati</taxon>
        <taxon>Actinomycetota</taxon>
        <taxon>Actinomycetes</taxon>
        <taxon>Kitasatosporales</taxon>
        <taxon>Streptomycetaceae</taxon>
        <taxon>Kitasatospora</taxon>
    </lineage>
</organism>
<evidence type="ECO:0000256" key="3">
    <source>
        <dbReference type="SAM" id="Phobius"/>
    </source>
</evidence>
<feature type="region of interest" description="Disordered" evidence="2">
    <location>
        <begin position="391"/>
        <end position="422"/>
    </location>
</feature>
<dbReference type="RefSeq" id="WP_354642619.1">
    <property type="nucleotide sequence ID" value="NZ_CP159872.1"/>
</dbReference>
<sequence>MLWFSRVRSAVADAGGVMPARRRNALLVADLQDIPFWRRAAPAVLALLIVSLADFLSGQDRYLAPLMVVVPSVASLTLKPRELLGVCAVAFLALLGLSNHDQVVDLRDGRFLYGAMVSFVTLTVFSAMVAELRMRRAAAFAAVSSVAEAAQRALLRQPEPTVGPLRLAVRYVSAADAGRIGGDLYSVLDTPHGTRLIVGDVRGKGLGAVQTAAVVLGAFREAAYDEKRLGSVAARIEASVARHAPDGEFTTALFGEFREPGSVQLLHFGHVPPIQVGRDGRVAVLEAAEPWVPLGLGSLTPGEPEPLNVPFDTGDVLVLCTDGVIEARHHRTGEFYPLAERVGPLVRGADRSLAELESAVGRVYADLLVHTGGELNDDALLMLVCRDDRADREKRLTPGREDRRDPADDGAAPADAGTAPRP</sequence>
<reference evidence="5" key="1">
    <citation type="submission" date="2024-06" db="EMBL/GenBank/DDBJ databases">
        <title>The genome sequences of Kitasatospora sp. strain HUAS MG31.</title>
        <authorList>
            <person name="Mo P."/>
        </authorList>
    </citation>
    <scope>NUCLEOTIDE SEQUENCE</scope>
    <source>
        <strain evidence="5">HUAS MG31</strain>
    </source>
</reference>
<dbReference type="PANTHER" id="PTHR43156:SF2">
    <property type="entry name" value="STAGE II SPORULATION PROTEIN E"/>
    <property type="match status" value="1"/>
</dbReference>
<name>A0AAU8JZ97_9ACTN</name>
<keyword evidence="1 5" id="KW-0378">Hydrolase</keyword>
<feature type="domain" description="PPM-type phosphatase" evidence="4">
    <location>
        <begin position="165"/>
        <end position="386"/>
    </location>
</feature>
<dbReference type="SUPFAM" id="SSF81606">
    <property type="entry name" value="PP2C-like"/>
    <property type="match status" value="1"/>
</dbReference>
<proteinExistence type="predicted"/>
<feature type="compositionally biased region" description="Basic and acidic residues" evidence="2">
    <location>
        <begin position="391"/>
        <end position="407"/>
    </location>
</feature>
<evidence type="ECO:0000256" key="2">
    <source>
        <dbReference type="SAM" id="MobiDB-lite"/>
    </source>
</evidence>
<evidence type="ECO:0000256" key="1">
    <source>
        <dbReference type="ARBA" id="ARBA00022801"/>
    </source>
</evidence>
<gene>
    <name evidence="5" type="ORF">ABWK59_23730</name>
</gene>
<dbReference type="InterPro" id="IPR001932">
    <property type="entry name" value="PPM-type_phosphatase-like_dom"/>
</dbReference>
<keyword evidence="3" id="KW-0812">Transmembrane</keyword>
<dbReference type="InterPro" id="IPR036457">
    <property type="entry name" value="PPM-type-like_dom_sf"/>
</dbReference>
<dbReference type="GO" id="GO:0004722">
    <property type="term" value="F:protein serine/threonine phosphatase activity"/>
    <property type="evidence" value="ECO:0007669"/>
    <property type="project" value="UniProtKB-EC"/>
</dbReference>
<dbReference type="PANTHER" id="PTHR43156">
    <property type="entry name" value="STAGE II SPORULATION PROTEIN E-RELATED"/>
    <property type="match status" value="1"/>
</dbReference>
<feature type="transmembrane region" description="Helical" evidence="3">
    <location>
        <begin position="111"/>
        <end position="130"/>
    </location>
</feature>
<dbReference type="InterPro" id="IPR052016">
    <property type="entry name" value="Bact_Sigma-Reg"/>
</dbReference>